<evidence type="ECO:0000313" key="2">
    <source>
        <dbReference type="Proteomes" id="UP001500542"/>
    </source>
</evidence>
<dbReference type="Proteomes" id="UP001500542">
    <property type="component" value="Unassembled WGS sequence"/>
</dbReference>
<comment type="caution">
    <text evidence="1">The sequence shown here is derived from an EMBL/GenBank/DDBJ whole genome shotgun (WGS) entry which is preliminary data.</text>
</comment>
<name>A0ABN1RRG0_9ACTN</name>
<dbReference type="EMBL" id="BAAAHK010000024">
    <property type="protein sequence ID" value="GAA0962216.1"/>
    <property type="molecule type" value="Genomic_DNA"/>
</dbReference>
<organism evidence="1 2">
    <name type="scientific">Kribbella koreensis</name>
    <dbReference type="NCBI Taxonomy" id="57909"/>
    <lineage>
        <taxon>Bacteria</taxon>
        <taxon>Bacillati</taxon>
        <taxon>Actinomycetota</taxon>
        <taxon>Actinomycetes</taxon>
        <taxon>Propionibacteriales</taxon>
        <taxon>Kribbellaceae</taxon>
        <taxon>Kribbella</taxon>
    </lineage>
</organism>
<proteinExistence type="predicted"/>
<protein>
    <submittedName>
        <fullName evidence="1">Uncharacterized protein</fullName>
    </submittedName>
</protein>
<reference evidence="1 2" key="1">
    <citation type="journal article" date="2019" name="Int. J. Syst. Evol. Microbiol.">
        <title>The Global Catalogue of Microorganisms (GCM) 10K type strain sequencing project: providing services to taxonomists for standard genome sequencing and annotation.</title>
        <authorList>
            <consortium name="The Broad Institute Genomics Platform"/>
            <consortium name="The Broad Institute Genome Sequencing Center for Infectious Disease"/>
            <person name="Wu L."/>
            <person name="Ma J."/>
        </authorList>
    </citation>
    <scope>NUCLEOTIDE SEQUENCE [LARGE SCALE GENOMIC DNA]</scope>
    <source>
        <strain evidence="1 2">JCM 10977</strain>
    </source>
</reference>
<gene>
    <name evidence="1" type="ORF">GCM10009554_79650</name>
</gene>
<evidence type="ECO:0000313" key="1">
    <source>
        <dbReference type="EMBL" id="GAA0962216.1"/>
    </source>
</evidence>
<keyword evidence="2" id="KW-1185">Reference proteome</keyword>
<accession>A0ABN1RRG0</accession>
<sequence length="69" mass="6882">MSAAVSGFVIELIRTTASAGKGAPPGPLLPTASIHSPEGELIPITAPGKAPDATNPSISFLSTVIMQPT</sequence>